<comment type="caution">
    <text evidence="2">The sequence shown here is derived from an EMBL/GenBank/DDBJ whole genome shotgun (WGS) entry which is preliminary data.</text>
</comment>
<protein>
    <submittedName>
        <fullName evidence="2">Uncharacterized protein</fullName>
    </submittedName>
</protein>
<evidence type="ECO:0000313" key="3">
    <source>
        <dbReference type="Proteomes" id="UP000324611"/>
    </source>
</evidence>
<accession>A0A5B2W478</accession>
<evidence type="ECO:0000313" key="2">
    <source>
        <dbReference type="EMBL" id="KAA2245492.1"/>
    </source>
</evidence>
<dbReference type="RefSeq" id="WP_149836881.1">
    <property type="nucleotide sequence ID" value="NZ_VUOC01000001.1"/>
</dbReference>
<proteinExistence type="predicted"/>
<sequence>MEGEKTTFSLMPGNQGGQADNAPTIPAITRPVMTGQVSEEQISAWKKQYGQVFGYDVDNKICYLRSVDRDTYALALAKVTSSNPSLFSKTILESIWLGGDEEIRKNDRYYLALVDFVEDLMAKKKGTLREL</sequence>
<name>A0A5B2W478_9BACT</name>
<gene>
    <name evidence="2" type="ORF">F0L74_05915</name>
</gene>
<feature type="region of interest" description="Disordered" evidence="1">
    <location>
        <begin position="1"/>
        <end position="21"/>
    </location>
</feature>
<reference evidence="2 3" key="1">
    <citation type="submission" date="2019-09" db="EMBL/GenBank/DDBJ databases">
        <title>Chitinophaga ginsengihumi sp. nov., isolated from soil of ginseng rhizosphere.</title>
        <authorList>
            <person name="Lee J."/>
        </authorList>
    </citation>
    <scope>NUCLEOTIDE SEQUENCE [LARGE SCALE GENOMIC DNA]</scope>
    <source>
        <strain evidence="2 3">BN140078</strain>
    </source>
</reference>
<keyword evidence="3" id="KW-1185">Reference proteome</keyword>
<evidence type="ECO:0000256" key="1">
    <source>
        <dbReference type="SAM" id="MobiDB-lite"/>
    </source>
</evidence>
<reference evidence="2 3" key="2">
    <citation type="submission" date="2019-09" db="EMBL/GenBank/DDBJ databases">
        <authorList>
            <person name="Jin C."/>
        </authorList>
    </citation>
    <scope>NUCLEOTIDE SEQUENCE [LARGE SCALE GENOMIC DNA]</scope>
    <source>
        <strain evidence="2 3">BN140078</strain>
    </source>
</reference>
<dbReference type="Proteomes" id="UP000324611">
    <property type="component" value="Unassembled WGS sequence"/>
</dbReference>
<dbReference type="AlphaFoldDB" id="A0A5B2W478"/>
<dbReference type="EMBL" id="VUOC01000001">
    <property type="protein sequence ID" value="KAA2245492.1"/>
    <property type="molecule type" value="Genomic_DNA"/>
</dbReference>
<organism evidence="2 3">
    <name type="scientific">Chitinophaga agrisoli</name>
    <dbReference type="NCBI Taxonomy" id="2607653"/>
    <lineage>
        <taxon>Bacteria</taxon>
        <taxon>Pseudomonadati</taxon>
        <taxon>Bacteroidota</taxon>
        <taxon>Chitinophagia</taxon>
        <taxon>Chitinophagales</taxon>
        <taxon>Chitinophagaceae</taxon>
        <taxon>Chitinophaga</taxon>
    </lineage>
</organism>